<dbReference type="KEGG" id="fln:FLA_2554"/>
<feature type="binding site" evidence="4">
    <location>
        <begin position="136"/>
        <end position="144"/>
    </location>
    <ligand>
        <name>ATP</name>
        <dbReference type="ChEBI" id="CHEBI:30616"/>
    </ligand>
</feature>
<evidence type="ECO:0000256" key="1">
    <source>
        <dbReference type="ARBA" id="ARBA00010638"/>
    </source>
</evidence>
<keyword evidence="2 4" id="KW-0547">Nucleotide-binding</keyword>
<dbReference type="SUPFAM" id="SSF100950">
    <property type="entry name" value="NagB/RpiA/CoA transferase-like"/>
    <property type="match status" value="1"/>
</dbReference>
<dbReference type="GO" id="GO:0030272">
    <property type="term" value="F:5-formyltetrahydrofolate cyclo-ligase activity"/>
    <property type="evidence" value="ECO:0007669"/>
    <property type="project" value="UniProtKB-EC"/>
</dbReference>
<feature type="binding site" evidence="4">
    <location>
        <begin position="5"/>
        <end position="9"/>
    </location>
    <ligand>
        <name>ATP</name>
        <dbReference type="ChEBI" id="CHEBI:30616"/>
    </ligand>
</feature>
<dbReference type="PIRSF" id="PIRSF006806">
    <property type="entry name" value="FTHF_cligase"/>
    <property type="match status" value="1"/>
</dbReference>
<comment type="catalytic activity">
    <reaction evidence="5">
        <text>(6S)-5-formyl-5,6,7,8-tetrahydrofolate + ATP = (6R)-5,10-methenyltetrahydrofolate + ADP + phosphate</text>
        <dbReference type="Rhea" id="RHEA:10488"/>
        <dbReference type="ChEBI" id="CHEBI:30616"/>
        <dbReference type="ChEBI" id="CHEBI:43474"/>
        <dbReference type="ChEBI" id="CHEBI:57455"/>
        <dbReference type="ChEBI" id="CHEBI:57457"/>
        <dbReference type="ChEBI" id="CHEBI:456216"/>
        <dbReference type="EC" id="6.3.3.2"/>
    </reaction>
</comment>
<dbReference type="InterPro" id="IPR037171">
    <property type="entry name" value="NagB/RpiA_transferase-like"/>
</dbReference>
<evidence type="ECO:0000256" key="2">
    <source>
        <dbReference type="ARBA" id="ARBA00022741"/>
    </source>
</evidence>
<dbReference type="EMBL" id="FTOR01000007">
    <property type="protein sequence ID" value="SIT27299.1"/>
    <property type="molecule type" value="Genomic_DNA"/>
</dbReference>
<keyword evidence="6" id="KW-0436">Ligase</keyword>
<name>A0A173MG18_9BACT</name>
<dbReference type="Gene3D" id="3.40.50.10420">
    <property type="entry name" value="NagB/RpiA/CoA transferase-like"/>
    <property type="match status" value="1"/>
</dbReference>
<comment type="similarity">
    <text evidence="1 5">Belongs to the 5-formyltetrahydrofolate cyclo-ligase family.</text>
</comment>
<dbReference type="GO" id="GO:0009396">
    <property type="term" value="P:folic acid-containing compound biosynthetic process"/>
    <property type="evidence" value="ECO:0007669"/>
    <property type="project" value="TreeGrafter"/>
</dbReference>
<keyword evidence="5" id="KW-0460">Magnesium</keyword>
<dbReference type="EC" id="6.3.3.2" evidence="5"/>
<keyword evidence="5" id="KW-0479">Metal-binding</keyword>
<reference evidence="7" key="1">
    <citation type="submission" date="2017-01" db="EMBL/GenBank/DDBJ databases">
        <authorList>
            <person name="Varghese N."/>
            <person name="Submissions S."/>
        </authorList>
    </citation>
    <scope>NUCLEOTIDE SEQUENCE [LARGE SCALE GENOMIC DNA]</scope>
    <source>
        <strain evidence="7">DSM 21054</strain>
    </source>
</reference>
<accession>A0A173MG18</accession>
<dbReference type="PANTHER" id="PTHR23407:SF1">
    <property type="entry name" value="5-FORMYLTETRAHYDROFOLATE CYCLO-LIGASE"/>
    <property type="match status" value="1"/>
</dbReference>
<keyword evidence="3 4" id="KW-0067">ATP-binding</keyword>
<dbReference type="PANTHER" id="PTHR23407">
    <property type="entry name" value="ATPASE INHIBITOR/5-FORMYLTETRAHYDROFOLATE CYCLO-LIGASE"/>
    <property type="match status" value="1"/>
</dbReference>
<keyword evidence="7" id="KW-1185">Reference proteome</keyword>
<dbReference type="Pfam" id="PF01812">
    <property type="entry name" value="5-FTHF_cyc-lig"/>
    <property type="match status" value="1"/>
</dbReference>
<dbReference type="OrthoDB" id="9801938at2"/>
<organism evidence="6 7">
    <name type="scientific">Filimonas lacunae</name>
    <dbReference type="NCBI Taxonomy" id="477680"/>
    <lineage>
        <taxon>Bacteria</taxon>
        <taxon>Pseudomonadati</taxon>
        <taxon>Bacteroidota</taxon>
        <taxon>Chitinophagia</taxon>
        <taxon>Chitinophagales</taxon>
        <taxon>Chitinophagaceae</taxon>
        <taxon>Filimonas</taxon>
    </lineage>
</organism>
<evidence type="ECO:0000256" key="4">
    <source>
        <dbReference type="PIRSR" id="PIRSR006806-1"/>
    </source>
</evidence>
<dbReference type="GO" id="GO:0035999">
    <property type="term" value="P:tetrahydrofolate interconversion"/>
    <property type="evidence" value="ECO:0007669"/>
    <property type="project" value="TreeGrafter"/>
</dbReference>
<dbReference type="GO" id="GO:0046872">
    <property type="term" value="F:metal ion binding"/>
    <property type="evidence" value="ECO:0007669"/>
    <property type="project" value="UniProtKB-KW"/>
</dbReference>
<gene>
    <name evidence="6" type="ORF">SAMN05421788_107200</name>
</gene>
<dbReference type="InterPro" id="IPR002698">
    <property type="entry name" value="FTHF_cligase"/>
</dbReference>
<sequence length="191" mass="22003">MGMTKSELRKLYKERRTAISSHEKLKLDDLLLIQFQHLAFEEVDTLLTYWPMANQAEPNTLLFSSYMRHMIPALQIAYAVSDFTSYSMDAYAINEDTVYNTNTYGITEPANGTLLPPEAIDLVFVPMLICDEEGYRAGYGKGFYDRYLARCRPEVLKVGFSYFEPVEKIIDTQAFDVSLDYCVTPTNIYEF</sequence>
<comment type="cofactor">
    <cofactor evidence="5">
        <name>Mg(2+)</name>
        <dbReference type="ChEBI" id="CHEBI:18420"/>
    </cofactor>
</comment>
<feature type="binding site" evidence="4">
    <location>
        <position position="57"/>
    </location>
    <ligand>
        <name>substrate</name>
    </ligand>
</feature>
<evidence type="ECO:0000313" key="6">
    <source>
        <dbReference type="EMBL" id="SIT27299.1"/>
    </source>
</evidence>
<dbReference type="Proteomes" id="UP000186917">
    <property type="component" value="Unassembled WGS sequence"/>
</dbReference>
<dbReference type="NCBIfam" id="TIGR02727">
    <property type="entry name" value="MTHFS_bact"/>
    <property type="match status" value="1"/>
</dbReference>
<dbReference type="GO" id="GO:0005524">
    <property type="term" value="F:ATP binding"/>
    <property type="evidence" value="ECO:0007669"/>
    <property type="project" value="UniProtKB-KW"/>
</dbReference>
<dbReference type="InterPro" id="IPR024185">
    <property type="entry name" value="FTHF_cligase-like_sf"/>
</dbReference>
<evidence type="ECO:0000313" key="7">
    <source>
        <dbReference type="Proteomes" id="UP000186917"/>
    </source>
</evidence>
<evidence type="ECO:0000256" key="5">
    <source>
        <dbReference type="RuleBase" id="RU361279"/>
    </source>
</evidence>
<dbReference type="AlphaFoldDB" id="A0A173MG18"/>
<evidence type="ECO:0000256" key="3">
    <source>
        <dbReference type="ARBA" id="ARBA00022840"/>
    </source>
</evidence>
<proteinExistence type="inferred from homology"/>
<protein>
    <recommendedName>
        <fullName evidence="5">5-formyltetrahydrofolate cyclo-ligase</fullName>
        <ecNumber evidence="5">6.3.3.2</ecNumber>
    </recommendedName>
</protein>
<dbReference type="STRING" id="477680.SAMN05421788_107200"/>